<dbReference type="Proteomes" id="UP000250169">
    <property type="component" value="Unassembled WGS sequence"/>
</dbReference>
<reference evidence="1 2" key="1">
    <citation type="submission" date="2018-06" db="EMBL/GenBank/DDBJ databases">
        <authorList>
            <consortium name="Pathogen Informatics"/>
            <person name="Doyle S."/>
        </authorList>
    </citation>
    <scope>NUCLEOTIDE SEQUENCE [LARGE SCALE GENOMIC DNA]</scope>
    <source>
        <strain evidence="1 2">NCTC11545</strain>
    </source>
</reference>
<dbReference type="EMBL" id="UAVS01000001">
    <property type="protein sequence ID" value="SQA92508.1"/>
    <property type="molecule type" value="Genomic_DNA"/>
</dbReference>
<accession>A0A2X2SJD4</accession>
<name>A0A2X2SJD4_CAPOC</name>
<proteinExistence type="predicted"/>
<sequence>MENKNKIKRIVADYDDVMDLACEITGLNVKKVNNNFSLVEDTLLDELNIDFDSFHEIVNRLLPLIDVGESPLTKKRFKGFSKIEDGMGCWIVRTEI</sequence>
<dbReference type="RefSeq" id="WP_111971876.1">
    <property type="nucleotide sequence ID" value="NZ_UAVS01000001.1"/>
</dbReference>
<dbReference type="AlphaFoldDB" id="A0A2X2SJD4"/>
<evidence type="ECO:0000313" key="1">
    <source>
        <dbReference type="EMBL" id="SQA92508.1"/>
    </source>
</evidence>
<gene>
    <name evidence="1" type="ORF">NCTC11545_00067</name>
</gene>
<organism evidence="1 2">
    <name type="scientific">Capnocytophaga ochracea</name>
    <dbReference type="NCBI Taxonomy" id="1018"/>
    <lineage>
        <taxon>Bacteria</taxon>
        <taxon>Pseudomonadati</taxon>
        <taxon>Bacteroidota</taxon>
        <taxon>Flavobacteriia</taxon>
        <taxon>Flavobacteriales</taxon>
        <taxon>Flavobacteriaceae</taxon>
        <taxon>Capnocytophaga</taxon>
    </lineage>
</organism>
<protein>
    <submittedName>
        <fullName evidence="1">Uncharacterized protein</fullName>
    </submittedName>
</protein>
<evidence type="ECO:0000313" key="2">
    <source>
        <dbReference type="Proteomes" id="UP000250169"/>
    </source>
</evidence>